<sequence>MATDSETTPLVNANTDLQSYYYSLESRIGYRLLLGGTRHFGYWKHDTYWPFPLSKPLRAMEDKLAELLALPRGAEVLDAGCGVGHVALHMAKKHGLRVSGIDVVDHHIAKAKRNIARSGLPEGSITVQKMDYHHLETLADESFDGVYTMETFVHATDPKAVLAGFYRILRPGGRLAQFEYDHDLTADSPEDMAVSMRKINQYAAMPTYDISHPGVFKKMVEDAGFENVVVHDLTPNVKPMTRLFFVLAIIPYLIVRLFGLERHFINTIAAVETYRGLGRWRYIAISANKPGGPLEVSKTR</sequence>
<dbReference type="AlphaFoldDB" id="A0AA39Z9T0"/>
<dbReference type="PANTHER" id="PTHR44068:SF1">
    <property type="entry name" value="HYPOTHETICAL LOC100005854"/>
    <property type="match status" value="1"/>
</dbReference>
<dbReference type="GO" id="GO:0003838">
    <property type="term" value="F:sterol 24-C-methyltransferase activity"/>
    <property type="evidence" value="ECO:0007669"/>
    <property type="project" value="TreeGrafter"/>
</dbReference>
<keyword evidence="5" id="KW-0489">Methyltransferase</keyword>
<evidence type="ECO:0000313" key="5">
    <source>
        <dbReference type="EMBL" id="KAK0666945.1"/>
    </source>
</evidence>
<dbReference type="PANTHER" id="PTHR44068">
    <property type="entry name" value="ZGC:194242"/>
    <property type="match status" value="1"/>
</dbReference>
<evidence type="ECO:0000256" key="3">
    <source>
        <dbReference type="SAM" id="Phobius"/>
    </source>
</evidence>
<reference evidence="5" key="1">
    <citation type="submission" date="2023-06" db="EMBL/GenBank/DDBJ databases">
        <title>Genome-scale phylogeny and comparative genomics of the fungal order Sordariales.</title>
        <authorList>
            <consortium name="Lawrence Berkeley National Laboratory"/>
            <person name="Hensen N."/>
            <person name="Bonometti L."/>
            <person name="Westerberg I."/>
            <person name="Brannstrom I.O."/>
            <person name="Guillou S."/>
            <person name="Cros-Aarteil S."/>
            <person name="Calhoun S."/>
            <person name="Haridas S."/>
            <person name="Kuo A."/>
            <person name="Mondo S."/>
            <person name="Pangilinan J."/>
            <person name="Riley R."/>
            <person name="Labutti K."/>
            <person name="Andreopoulos B."/>
            <person name="Lipzen A."/>
            <person name="Chen C."/>
            <person name="Yanf M."/>
            <person name="Daum C."/>
            <person name="Ng V."/>
            <person name="Clum A."/>
            <person name="Steindorff A."/>
            <person name="Ohm R."/>
            <person name="Martin F."/>
            <person name="Silar P."/>
            <person name="Natvig D."/>
            <person name="Lalanne C."/>
            <person name="Gautier V."/>
            <person name="Ament-Velasquez S.L."/>
            <person name="Kruys A."/>
            <person name="Hutchinson M.I."/>
            <person name="Powell A.J."/>
            <person name="Barry K."/>
            <person name="Miller A.N."/>
            <person name="Grigoriev I.V."/>
            <person name="Debuchy R."/>
            <person name="Gladieux P."/>
            <person name="Thoren M.H."/>
            <person name="Johannesson H."/>
        </authorList>
    </citation>
    <scope>NUCLEOTIDE SEQUENCE</scope>
    <source>
        <strain evidence="5">CBS 307.81</strain>
    </source>
</reference>
<keyword evidence="1" id="KW-0808">Transferase</keyword>
<dbReference type="SUPFAM" id="SSF53335">
    <property type="entry name" value="S-adenosyl-L-methionine-dependent methyltransferases"/>
    <property type="match status" value="1"/>
</dbReference>
<dbReference type="Pfam" id="PF08241">
    <property type="entry name" value="Methyltransf_11"/>
    <property type="match status" value="1"/>
</dbReference>
<organism evidence="5 6">
    <name type="scientific">Cercophora samala</name>
    <dbReference type="NCBI Taxonomy" id="330535"/>
    <lineage>
        <taxon>Eukaryota</taxon>
        <taxon>Fungi</taxon>
        <taxon>Dikarya</taxon>
        <taxon>Ascomycota</taxon>
        <taxon>Pezizomycotina</taxon>
        <taxon>Sordariomycetes</taxon>
        <taxon>Sordariomycetidae</taxon>
        <taxon>Sordariales</taxon>
        <taxon>Lasiosphaeriaceae</taxon>
        <taxon>Cercophora</taxon>
    </lineage>
</organism>
<evidence type="ECO:0000256" key="1">
    <source>
        <dbReference type="ARBA" id="ARBA00022679"/>
    </source>
</evidence>
<proteinExistence type="inferred from homology"/>
<dbReference type="Proteomes" id="UP001174997">
    <property type="component" value="Unassembled WGS sequence"/>
</dbReference>
<evidence type="ECO:0000313" key="6">
    <source>
        <dbReference type="Proteomes" id="UP001174997"/>
    </source>
</evidence>
<gene>
    <name evidence="5" type="ORF">QBC41DRAFT_324976</name>
</gene>
<accession>A0AA39Z9T0</accession>
<dbReference type="GO" id="GO:0006696">
    <property type="term" value="P:ergosterol biosynthetic process"/>
    <property type="evidence" value="ECO:0007669"/>
    <property type="project" value="TreeGrafter"/>
</dbReference>
<keyword evidence="3" id="KW-0812">Transmembrane</keyword>
<evidence type="ECO:0000259" key="4">
    <source>
        <dbReference type="Pfam" id="PF08241"/>
    </source>
</evidence>
<keyword evidence="6" id="KW-1185">Reference proteome</keyword>
<dbReference type="InterPro" id="IPR029063">
    <property type="entry name" value="SAM-dependent_MTases_sf"/>
</dbReference>
<dbReference type="Gene3D" id="3.40.50.150">
    <property type="entry name" value="Vaccinia Virus protein VP39"/>
    <property type="match status" value="1"/>
</dbReference>
<feature type="transmembrane region" description="Helical" evidence="3">
    <location>
        <begin position="240"/>
        <end position="258"/>
    </location>
</feature>
<dbReference type="CDD" id="cd02440">
    <property type="entry name" value="AdoMet_MTases"/>
    <property type="match status" value="1"/>
</dbReference>
<keyword evidence="3" id="KW-0472">Membrane</keyword>
<comment type="similarity">
    <text evidence="2">Belongs to the class I-like SAM-binding methyltransferase superfamily. Erg6/SMT family.</text>
</comment>
<dbReference type="InterPro" id="IPR013216">
    <property type="entry name" value="Methyltransf_11"/>
</dbReference>
<dbReference type="EMBL" id="JAULSY010000080">
    <property type="protein sequence ID" value="KAK0666945.1"/>
    <property type="molecule type" value="Genomic_DNA"/>
</dbReference>
<keyword evidence="3" id="KW-1133">Transmembrane helix</keyword>
<comment type="caution">
    <text evidence="5">The sequence shown here is derived from an EMBL/GenBank/DDBJ whole genome shotgun (WGS) entry which is preliminary data.</text>
</comment>
<evidence type="ECO:0000256" key="2">
    <source>
        <dbReference type="ARBA" id="ARBA00038188"/>
    </source>
</evidence>
<dbReference type="InterPro" id="IPR050447">
    <property type="entry name" value="Erg6_SMT_methyltransf"/>
</dbReference>
<name>A0AA39Z9T0_9PEZI</name>
<dbReference type="GO" id="GO:0005783">
    <property type="term" value="C:endoplasmic reticulum"/>
    <property type="evidence" value="ECO:0007669"/>
    <property type="project" value="TreeGrafter"/>
</dbReference>
<dbReference type="GO" id="GO:0032259">
    <property type="term" value="P:methylation"/>
    <property type="evidence" value="ECO:0007669"/>
    <property type="project" value="UniProtKB-KW"/>
</dbReference>
<protein>
    <submittedName>
        <fullName evidence="5">S-adenosyl-L-methionine-dependent methyltransferase</fullName>
    </submittedName>
</protein>
<feature type="domain" description="Methyltransferase type 11" evidence="4">
    <location>
        <begin position="77"/>
        <end position="176"/>
    </location>
</feature>